<dbReference type="AlphaFoldDB" id="A0A5S4YSY7"/>
<gene>
    <name evidence="9" type="ORF">FXV83_08155</name>
</gene>
<keyword evidence="4 8" id="KW-0812">Transmembrane</keyword>
<accession>A0A5S4YSY7</accession>
<dbReference type="InterPro" id="IPR006043">
    <property type="entry name" value="NCS2"/>
</dbReference>
<evidence type="ECO:0000313" key="9">
    <source>
        <dbReference type="EMBL" id="TYO67153.1"/>
    </source>
</evidence>
<evidence type="ECO:0000256" key="1">
    <source>
        <dbReference type="ARBA" id="ARBA00004127"/>
    </source>
</evidence>
<evidence type="ECO:0000256" key="6">
    <source>
        <dbReference type="ARBA" id="ARBA00023136"/>
    </source>
</evidence>
<comment type="similarity">
    <text evidence="2">Belongs to the nucleobase:cation symporter-2 (NCS2) (TC 2.A.40) family. Azg-like subfamily.</text>
</comment>
<keyword evidence="6 8" id="KW-0472">Membrane</keyword>
<feature type="transmembrane region" description="Helical" evidence="8">
    <location>
        <begin position="121"/>
        <end position="142"/>
    </location>
</feature>
<evidence type="ECO:0000256" key="7">
    <source>
        <dbReference type="SAM" id="MobiDB-lite"/>
    </source>
</evidence>
<comment type="caution">
    <text evidence="9">The sequence shown here is derived from an EMBL/GenBank/DDBJ whole genome shotgun (WGS) entry which is preliminary data.</text>
</comment>
<sequence>MNEMTLPQTNSADAAPKSVEPSGPQGPIDRLFGLSERGTTVGREVMAGATTFAAMAYIIAVNPAIMSNAGMDRADLVSATALAAIFGSVVMGLWANLPLAVAPAMGSNVIFTYVIVKQMGMPWQGALAMVAFTGVLFLILSLSKLRERIARDVPEALKIGIQAAVGTLIVFIALRGAGLVVQNPSTYIAMGSLRSPPVLLTLAGLLFTPVLVARRVPGGLILSIAVLTLIGFFVPGVNGKMVTSMPSAILSWPRWPTSTFMALDVGYLISHFVVALPLLFYFLCAEFFSTLGTLIGVTGAANLRRPDGSIPNATAAFATDATASIVGPLLGTSVVTAYIESITGVQAGGRTGLTSLTVAAFFCLALFFWPVFIIIPPQATAPALVLVGVLMMQGLARVDMTDLVNAVPIVLTLLVTVLTNNLINGMALGTLSYIALEVSMSRGGRIPAMVWGLGVVFIAYAFVTAQIF</sequence>
<proteinExistence type="inferred from homology"/>
<keyword evidence="5 8" id="KW-1133">Transmembrane helix</keyword>
<dbReference type="Pfam" id="PF00860">
    <property type="entry name" value="Xan_ur_permease"/>
    <property type="match status" value="1"/>
</dbReference>
<feature type="transmembrane region" description="Helical" evidence="8">
    <location>
        <begin position="381"/>
        <end position="398"/>
    </location>
</feature>
<feature type="transmembrane region" description="Helical" evidence="8">
    <location>
        <begin position="45"/>
        <end position="65"/>
    </location>
</feature>
<feature type="transmembrane region" description="Helical" evidence="8">
    <location>
        <begin position="193"/>
        <end position="212"/>
    </location>
</feature>
<organism evidence="9 10">
    <name type="scientific">Bradyrhizobium hipponense</name>
    <dbReference type="NCBI Taxonomy" id="2605638"/>
    <lineage>
        <taxon>Bacteria</taxon>
        <taxon>Pseudomonadati</taxon>
        <taxon>Pseudomonadota</taxon>
        <taxon>Alphaproteobacteria</taxon>
        <taxon>Hyphomicrobiales</taxon>
        <taxon>Nitrobacteraceae</taxon>
        <taxon>Bradyrhizobium</taxon>
    </lineage>
</organism>
<feature type="transmembrane region" description="Helical" evidence="8">
    <location>
        <begin position="219"/>
        <end position="237"/>
    </location>
</feature>
<dbReference type="GO" id="GO:0005886">
    <property type="term" value="C:plasma membrane"/>
    <property type="evidence" value="ECO:0007669"/>
    <property type="project" value="TreeGrafter"/>
</dbReference>
<keyword evidence="3" id="KW-0813">Transport</keyword>
<dbReference type="PANTHER" id="PTHR43337:SF1">
    <property type="entry name" value="XANTHINE_URACIL PERMEASE C887.17-RELATED"/>
    <property type="match status" value="1"/>
</dbReference>
<dbReference type="PANTHER" id="PTHR43337">
    <property type="entry name" value="XANTHINE/URACIL PERMEASE C887.17-RELATED"/>
    <property type="match status" value="1"/>
</dbReference>
<keyword evidence="10" id="KW-1185">Reference proteome</keyword>
<feature type="compositionally biased region" description="Polar residues" evidence="7">
    <location>
        <begin position="1"/>
        <end position="12"/>
    </location>
</feature>
<evidence type="ECO:0000256" key="2">
    <source>
        <dbReference type="ARBA" id="ARBA00005697"/>
    </source>
</evidence>
<evidence type="ECO:0000256" key="4">
    <source>
        <dbReference type="ARBA" id="ARBA00022692"/>
    </source>
</evidence>
<dbReference type="Proteomes" id="UP000324797">
    <property type="component" value="Unassembled WGS sequence"/>
</dbReference>
<dbReference type="GO" id="GO:0012505">
    <property type="term" value="C:endomembrane system"/>
    <property type="evidence" value="ECO:0007669"/>
    <property type="project" value="UniProtKB-SubCell"/>
</dbReference>
<comment type="subcellular location">
    <subcellularLocation>
        <location evidence="1">Endomembrane system</location>
        <topology evidence="1">Multi-pass membrane protein</topology>
    </subcellularLocation>
</comment>
<evidence type="ECO:0000313" key="10">
    <source>
        <dbReference type="Proteomes" id="UP000324797"/>
    </source>
</evidence>
<evidence type="ECO:0000256" key="5">
    <source>
        <dbReference type="ARBA" id="ARBA00022989"/>
    </source>
</evidence>
<reference evidence="9 10" key="1">
    <citation type="submission" date="2019-08" db="EMBL/GenBank/DDBJ databases">
        <title>Bradyrhizobium hipponensis sp. nov., a rhizobium isolated from a Lupinus angustifolius root nodule in Tunisia.</title>
        <authorList>
            <person name="Off K."/>
            <person name="Rejili M."/>
            <person name="Mars M."/>
            <person name="Brachmann A."/>
            <person name="Marin M."/>
        </authorList>
    </citation>
    <scope>NUCLEOTIDE SEQUENCE [LARGE SCALE GENOMIC DNA]</scope>
    <source>
        <strain evidence="10">aSej3</strain>
    </source>
</reference>
<name>A0A5S4YSY7_9BRAD</name>
<feature type="transmembrane region" description="Helical" evidence="8">
    <location>
        <begin position="163"/>
        <end position="181"/>
    </location>
</feature>
<feature type="transmembrane region" description="Helical" evidence="8">
    <location>
        <begin position="77"/>
        <end position="101"/>
    </location>
</feature>
<evidence type="ECO:0000256" key="8">
    <source>
        <dbReference type="SAM" id="Phobius"/>
    </source>
</evidence>
<evidence type="ECO:0000256" key="3">
    <source>
        <dbReference type="ARBA" id="ARBA00022448"/>
    </source>
</evidence>
<dbReference type="GO" id="GO:0005345">
    <property type="term" value="F:purine nucleobase transmembrane transporter activity"/>
    <property type="evidence" value="ECO:0007669"/>
    <property type="project" value="TreeGrafter"/>
</dbReference>
<feature type="region of interest" description="Disordered" evidence="7">
    <location>
        <begin position="1"/>
        <end position="31"/>
    </location>
</feature>
<protein>
    <submittedName>
        <fullName evidence="9">NCS2 family permease</fullName>
    </submittedName>
</protein>
<dbReference type="InterPro" id="IPR045018">
    <property type="entry name" value="Azg-like"/>
</dbReference>
<feature type="transmembrane region" description="Helical" evidence="8">
    <location>
        <begin position="410"/>
        <end position="436"/>
    </location>
</feature>
<feature type="transmembrane region" description="Helical" evidence="8">
    <location>
        <begin position="448"/>
        <end position="467"/>
    </location>
</feature>
<feature type="transmembrane region" description="Helical" evidence="8">
    <location>
        <begin position="356"/>
        <end position="375"/>
    </location>
</feature>
<dbReference type="RefSeq" id="WP_148738662.1">
    <property type="nucleotide sequence ID" value="NZ_VSTH01000021.1"/>
</dbReference>
<dbReference type="EMBL" id="VSTH01000021">
    <property type="protein sequence ID" value="TYO67153.1"/>
    <property type="molecule type" value="Genomic_DNA"/>
</dbReference>